<keyword evidence="1" id="KW-0472">Membrane</keyword>
<comment type="caution">
    <text evidence="2">The sequence shown here is derived from an EMBL/GenBank/DDBJ whole genome shotgun (WGS) entry which is preliminary data.</text>
</comment>
<proteinExistence type="predicted"/>
<keyword evidence="1" id="KW-1133">Transmembrane helix</keyword>
<feature type="transmembrane region" description="Helical" evidence="1">
    <location>
        <begin position="148"/>
        <end position="167"/>
    </location>
</feature>
<keyword evidence="3" id="KW-1185">Reference proteome</keyword>
<dbReference type="Proteomes" id="UP001500167">
    <property type="component" value="Unassembled WGS sequence"/>
</dbReference>
<sequence>MPFGLKTQLQFIKEDNGNMLKKFNNRFNFLSSIEKGAILLSIILLIASLTMPAVFVDRGGEYPEEIGSLVMFLMGWLSPLAGAIVLFLFWCANPIYLFSICTILNRNKKAGFYLSLVPCLIALAFTQMDTIMTSESGSESTITALAPGYFLWLSSFLVLTIGIGIKLKI</sequence>
<reference evidence="3" key="1">
    <citation type="journal article" date="2019" name="Int. J. Syst. Evol. Microbiol.">
        <title>The Global Catalogue of Microorganisms (GCM) 10K type strain sequencing project: providing services to taxonomists for standard genome sequencing and annotation.</title>
        <authorList>
            <consortium name="The Broad Institute Genomics Platform"/>
            <consortium name="The Broad Institute Genome Sequencing Center for Infectious Disease"/>
            <person name="Wu L."/>
            <person name="Ma J."/>
        </authorList>
    </citation>
    <scope>NUCLEOTIDE SEQUENCE [LARGE SCALE GENOMIC DNA]</scope>
    <source>
        <strain evidence="3">JCM 16722</strain>
    </source>
</reference>
<evidence type="ECO:0000313" key="2">
    <source>
        <dbReference type="EMBL" id="GAA4172252.1"/>
    </source>
</evidence>
<protein>
    <recommendedName>
        <fullName evidence="4">Yip1 domain-containing protein</fullName>
    </recommendedName>
</protein>
<name>A0ABP7ZX53_9SPHI</name>
<feature type="transmembrane region" description="Helical" evidence="1">
    <location>
        <begin position="76"/>
        <end position="98"/>
    </location>
</feature>
<evidence type="ECO:0008006" key="4">
    <source>
        <dbReference type="Google" id="ProtNLM"/>
    </source>
</evidence>
<gene>
    <name evidence="2" type="ORF">GCM10022218_13530</name>
</gene>
<feature type="transmembrane region" description="Helical" evidence="1">
    <location>
        <begin position="110"/>
        <end position="128"/>
    </location>
</feature>
<accession>A0ABP7ZX53</accession>
<keyword evidence="1" id="KW-0812">Transmembrane</keyword>
<organism evidence="2 3">
    <name type="scientific">Sphingobacterium ginsenosidimutans</name>
    <dbReference type="NCBI Taxonomy" id="687845"/>
    <lineage>
        <taxon>Bacteria</taxon>
        <taxon>Pseudomonadati</taxon>
        <taxon>Bacteroidota</taxon>
        <taxon>Sphingobacteriia</taxon>
        <taxon>Sphingobacteriales</taxon>
        <taxon>Sphingobacteriaceae</taxon>
        <taxon>Sphingobacterium</taxon>
    </lineage>
</organism>
<dbReference type="EMBL" id="BAAAZK010000002">
    <property type="protein sequence ID" value="GAA4172252.1"/>
    <property type="molecule type" value="Genomic_DNA"/>
</dbReference>
<feature type="transmembrane region" description="Helical" evidence="1">
    <location>
        <begin position="36"/>
        <end position="56"/>
    </location>
</feature>
<evidence type="ECO:0000313" key="3">
    <source>
        <dbReference type="Proteomes" id="UP001500167"/>
    </source>
</evidence>
<evidence type="ECO:0000256" key="1">
    <source>
        <dbReference type="SAM" id="Phobius"/>
    </source>
</evidence>